<dbReference type="Gene3D" id="3.90.960.10">
    <property type="entry name" value="YbaK/aminoacyl-tRNA synthetase-associated domain"/>
    <property type="match status" value="1"/>
</dbReference>
<dbReference type="InterPro" id="IPR007214">
    <property type="entry name" value="YbaK/aa-tRNA-synth-assoc-dom"/>
</dbReference>
<keyword evidence="3" id="KW-1185">Reference proteome</keyword>
<comment type="caution">
    <text evidence="2">The sequence shown here is derived from an EMBL/GenBank/DDBJ whole genome shotgun (WGS) entry which is preliminary data.</text>
</comment>
<dbReference type="Proteomes" id="UP000557772">
    <property type="component" value="Unassembled WGS sequence"/>
</dbReference>
<evidence type="ECO:0000313" key="3">
    <source>
        <dbReference type="Proteomes" id="UP000557772"/>
    </source>
</evidence>
<name>A0A849AEW6_9MICO</name>
<proteinExistence type="predicted"/>
<sequence>MDRRRAMSDLPARSQQIQQLLAEHGVPGQIRVLPESSHTAAQAAAALGTDVGAIASSLVFLADDRPLLVMTSGAHRVDTAMLGLELGQEITQAAPNHVKQVTGQPIGGVSPIGHPEPLRTIVDSSLQAYDELWAAGGTPNTVFPISYADLLRITGGTPMRVAPA</sequence>
<protein>
    <submittedName>
        <fullName evidence="2">YbaK/EbsC family protein</fullName>
    </submittedName>
</protein>
<dbReference type="Pfam" id="PF04073">
    <property type="entry name" value="tRNA_edit"/>
    <property type="match status" value="1"/>
</dbReference>
<dbReference type="PANTHER" id="PTHR30411:SF1">
    <property type="entry name" value="CYTOPLASMIC PROTEIN"/>
    <property type="match status" value="1"/>
</dbReference>
<dbReference type="EMBL" id="JABENB010000001">
    <property type="protein sequence ID" value="NNG37761.1"/>
    <property type="molecule type" value="Genomic_DNA"/>
</dbReference>
<evidence type="ECO:0000313" key="2">
    <source>
        <dbReference type="EMBL" id="NNG37761.1"/>
    </source>
</evidence>
<feature type="domain" description="YbaK/aminoacyl-tRNA synthetase-associated" evidence="1">
    <location>
        <begin position="36"/>
        <end position="152"/>
    </location>
</feature>
<accession>A0A849AEW6</accession>
<organism evidence="2 3">
    <name type="scientific">Flexivirga aerilata</name>
    <dbReference type="NCBI Taxonomy" id="1656889"/>
    <lineage>
        <taxon>Bacteria</taxon>
        <taxon>Bacillati</taxon>
        <taxon>Actinomycetota</taxon>
        <taxon>Actinomycetes</taxon>
        <taxon>Micrococcales</taxon>
        <taxon>Dermacoccaceae</taxon>
        <taxon>Flexivirga</taxon>
    </lineage>
</organism>
<gene>
    <name evidence="2" type="ORF">HJ588_00530</name>
</gene>
<dbReference type="GO" id="GO:0002161">
    <property type="term" value="F:aminoacyl-tRNA deacylase activity"/>
    <property type="evidence" value="ECO:0007669"/>
    <property type="project" value="InterPro"/>
</dbReference>
<dbReference type="CDD" id="cd04333">
    <property type="entry name" value="ProX_deacylase"/>
    <property type="match status" value="1"/>
</dbReference>
<dbReference type="PANTHER" id="PTHR30411">
    <property type="entry name" value="CYTOPLASMIC PROTEIN"/>
    <property type="match status" value="1"/>
</dbReference>
<dbReference type="SUPFAM" id="SSF55826">
    <property type="entry name" value="YbaK/ProRS associated domain"/>
    <property type="match status" value="1"/>
</dbReference>
<evidence type="ECO:0000259" key="1">
    <source>
        <dbReference type="Pfam" id="PF04073"/>
    </source>
</evidence>
<dbReference type="AlphaFoldDB" id="A0A849AEW6"/>
<dbReference type="InterPro" id="IPR036754">
    <property type="entry name" value="YbaK/aa-tRNA-synt-asso_dom_sf"/>
</dbReference>
<reference evidence="2 3" key="1">
    <citation type="submission" date="2020-05" db="EMBL/GenBank/DDBJ databases">
        <title>Flexivirga sp. ID2601S isolated from air conditioner.</title>
        <authorList>
            <person name="Kim D.H."/>
        </authorList>
    </citation>
    <scope>NUCLEOTIDE SEQUENCE [LARGE SCALE GENOMIC DNA]</scope>
    <source>
        <strain evidence="2 3">ID2601S</strain>
    </source>
</reference>